<dbReference type="InterPro" id="IPR016163">
    <property type="entry name" value="Ald_DH_C"/>
</dbReference>
<dbReference type="GO" id="GO:0006081">
    <property type="term" value="P:aldehyde metabolic process"/>
    <property type="evidence" value="ECO:0007669"/>
    <property type="project" value="InterPro"/>
</dbReference>
<reference evidence="9 10" key="1">
    <citation type="submission" date="2018-05" db="EMBL/GenBank/DDBJ databases">
        <title>Whole genome sequencing for identification of molecular markers to develop diagnostic detection tools for the regulated plant pathogen Lachnellula willkommii.</title>
        <authorList>
            <person name="Giroux E."/>
            <person name="Bilodeau G."/>
        </authorList>
    </citation>
    <scope>NUCLEOTIDE SEQUENCE [LARGE SCALE GENOMIC DNA]</scope>
    <source>
        <strain evidence="9 10">CBS 625.97</strain>
    </source>
</reference>
<evidence type="ECO:0000313" key="10">
    <source>
        <dbReference type="Proteomes" id="UP000481288"/>
    </source>
</evidence>
<keyword evidence="10" id="KW-1185">Reference proteome</keyword>
<protein>
    <recommendedName>
        <fullName evidence="6">Beta-apo-4'-carotenal oxygenase</fullName>
        <ecNumber evidence="5">1.2.1.82</ecNumber>
    </recommendedName>
    <alternativeName>
        <fullName evidence="7">Beta-apo-4'-carotenal dehydrogenase</fullName>
    </alternativeName>
</protein>
<dbReference type="GO" id="GO:0005737">
    <property type="term" value="C:cytoplasm"/>
    <property type="evidence" value="ECO:0007669"/>
    <property type="project" value="TreeGrafter"/>
</dbReference>
<dbReference type="SUPFAM" id="SSF53720">
    <property type="entry name" value="ALDH-like"/>
    <property type="match status" value="1"/>
</dbReference>
<accession>A0A7D8UIW7</accession>
<evidence type="ECO:0000256" key="1">
    <source>
        <dbReference type="ARBA" id="ARBA00009986"/>
    </source>
</evidence>
<dbReference type="PANTHER" id="PTHR43570:SF11">
    <property type="entry name" value="ALDEHYDE DEHYDROGENASE"/>
    <property type="match status" value="1"/>
</dbReference>
<dbReference type="InterPro" id="IPR016162">
    <property type="entry name" value="Ald_DH_N"/>
</dbReference>
<proteinExistence type="inferred from homology"/>
<keyword evidence="4" id="KW-0520">NAD</keyword>
<dbReference type="FunFam" id="3.40.605.10:FF:000004">
    <property type="entry name" value="Aldehyde dehydrogenase"/>
    <property type="match status" value="1"/>
</dbReference>
<dbReference type="AlphaFoldDB" id="A0A7D8UIW7"/>
<evidence type="ECO:0000259" key="8">
    <source>
        <dbReference type="Pfam" id="PF00171"/>
    </source>
</evidence>
<dbReference type="InterPro" id="IPR016161">
    <property type="entry name" value="Ald_DH/histidinol_DH"/>
</dbReference>
<evidence type="ECO:0000313" key="9">
    <source>
        <dbReference type="EMBL" id="TVY47210.1"/>
    </source>
</evidence>
<sequence length="558" mass="61341">MAPVIAPFEATAVESIPSIVNLCKTTFRAQKTKPVAYRILQLRKLYWGLHDNIEALTEACKKDLGKPVFETGISEIDWCMNDIIFMTKNLEKWAKDESAPDMDLPNKLFSPRIRKEPLGTVLVIGAYNFPIQLSLGPFIGAIAAGCTAILKPSEVSPATAMVLKKIIEEHLDPNAYAVVNGAVPETTALLNEKWDKIFYTGSAGVGTIIAKKAAETLTPVCLELGGRNPAFVTNNADARLAARRMLWGKLHNAGQVCVSQNYIMVEKDILPAFIEQLKVAIKEFYPEGQRNSEDYARIVNKRHFQRIKKMVDESKGKILIGGEMDESDNFIEITVVLVQDQNDSMIVDESFGPLIPLLAVDNIEEAIRTANSVHSTPLGLYAFGSKAETTKTALNLARLKDNHSSLNRITNNNPLVLNEVTSGGASINDAFYHGSIPTLSFGGVGDSGQGAYRGKSSFDTFTHRRSVTTTPGWMEKMLDIRYPPYAGKLEKFRKMSGKKPNFDRNGNEIKGLGYWVSFLGALGGPSFKAGLVRWALVAVVALAANQYVTSGRLPPWLR</sequence>
<dbReference type="EC" id="1.2.1.82" evidence="5"/>
<dbReference type="FunFam" id="3.40.309.10:FF:000025">
    <property type="entry name" value="Aldehyde dehydrogenase"/>
    <property type="match status" value="1"/>
</dbReference>
<evidence type="ECO:0000256" key="4">
    <source>
        <dbReference type="ARBA" id="ARBA00023027"/>
    </source>
</evidence>
<comment type="similarity">
    <text evidence="1">Belongs to the aldehyde dehydrogenase family.</text>
</comment>
<dbReference type="Pfam" id="PF00171">
    <property type="entry name" value="Aldedh"/>
    <property type="match status" value="1"/>
</dbReference>
<evidence type="ECO:0000256" key="2">
    <source>
        <dbReference type="ARBA" id="ARBA00022746"/>
    </source>
</evidence>
<dbReference type="InterPro" id="IPR015590">
    <property type="entry name" value="Aldehyde_DH_dom"/>
</dbReference>
<dbReference type="Gene3D" id="3.40.605.10">
    <property type="entry name" value="Aldehyde Dehydrogenase, Chain A, domain 1"/>
    <property type="match status" value="1"/>
</dbReference>
<evidence type="ECO:0000256" key="6">
    <source>
        <dbReference type="ARBA" id="ARBA00071369"/>
    </source>
</evidence>
<evidence type="ECO:0000256" key="3">
    <source>
        <dbReference type="ARBA" id="ARBA00023002"/>
    </source>
</evidence>
<keyword evidence="3" id="KW-0560">Oxidoreductase</keyword>
<gene>
    <name evidence="9" type="primary">ylo-1</name>
    <name evidence="9" type="ORF">LCER1_G008230</name>
</gene>
<dbReference type="GO" id="GO:0004029">
    <property type="term" value="F:aldehyde dehydrogenase (NAD+) activity"/>
    <property type="evidence" value="ECO:0007669"/>
    <property type="project" value="TreeGrafter"/>
</dbReference>
<dbReference type="Gene3D" id="3.40.309.10">
    <property type="entry name" value="Aldehyde Dehydrogenase, Chain A, domain 2"/>
    <property type="match status" value="1"/>
</dbReference>
<feature type="domain" description="Aldehyde dehydrogenase" evidence="8">
    <location>
        <begin position="4"/>
        <end position="374"/>
    </location>
</feature>
<dbReference type="Proteomes" id="UP000481288">
    <property type="component" value="Unassembled WGS sequence"/>
</dbReference>
<dbReference type="InterPro" id="IPR012394">
    <property type="entry name" value="Aldehyde_DH_NAD(P)"/>
</dbReference>
<dbReference type="CDD" id="cd07135">
    <property type="entry name" value="ALDH_F14-YMR110C"/>
    <property type="match status" value="1"/>
</dbReference>
<evidence type="ECO:0000256" key="5">
    <source>
        <dbReference type="ARBA" id="ARBA00066967"/>
    </source>
</evidence>
<name>A0A7D8UIW7_9HELO</name>
<comment type="caution">
    <text evidence="9">The sequence shown here is derived from an EMBL/GenBank/DDBJ whole genome shotgun (WGS) entry which is preliminary data.</text>
</comment>
<keyword evidence="2" id="KW-0125">Carotenoid biosynthesis</keyword>
<dbReference type="EMBL" id="QGMG01001521">
    <property type="protein sequence ID" value="TVY47210.1"/>
    <property type="molecule type" value="Genomic_DNA"/>
</dbReference>
<dbReference type="OrthoDB" id="440325at2759"/>
<dbReference type="GO" id="GO:0016117">
    <property type="term" value="P:carotenoid biosynthetic process"/>
    <property type="evidence" value="ECO:0007669"/>
    <property type="project" value="UniProtKB-KW"/>
</dbReference>
<evidence type="ECO:0000256" key="7">
    <source>
        <dbReference type="ARBA" id="ARBA00082640"/>
    </source>
</evidence>
<dbReference type="PANTHER" id="PTHR43570">
    <property type="entry name" value="ALDEHYDE DEHYDROGENASE"/>
    <property type="match status" value="1"/>
</dbReference>
<organism evidence="9 10">
    <name type="scientific">Lachnellula cervina</name>
    <dbReference type="NCBI Taxonomy" id="1316786"/>
    <lineage>
        <taxon>Eukaryota</taxon>
        <taxon>Fungi</taxon>
        <taxon>Dikarya</taxon>
        <taxon>Ascomycota</taxon>
        <taxon>Pezizomycotina</taxon>
        <taxon>Leotiomycetes</taxon>
        <taxon>Helotiales</taxon>
        <taxon>Lachnaceae</taxon>
        <taxon>Lachnellula</taxon>
    </lineage>
</organism>